<organism evidence="2 3">
    <name type="scientific">Nonomuraea rosea</name>
    <dbReference type="NCBI Taxonomy" id="638574"/>
    <lineage>
        <taxon>Bacteria</taxon>
        <taxon>Bacillati</taxon>
        <taxon>Actinomycetota</taxon>
        <taxon>Actinomycetes</taxon>
        <taxon>Streptosporangiales</taxon>
        <taxon>Streptosporangiaceae</taxon>
        <taxon>Nonomuraea</taxon>
    </lineage>
</organism>
<evidence type="ECO:0000313" key="3">
    <source>
        <dbReference type="Proteomes" id="UP001500630"/>
    </source>
</evidence>
<name>A0ABP6YUB9_9ACTN</name>
<comment type="caution">
    <text evidence="2">The sequence shown here is derived from an EMBL/GenBank/DDBJ whole genome shotgun (WGS) entry which is preliminary data.</text>
</comment>
<gene>
    <name evidence="2" type="ORF">GCM10022419_087190</name>
</gene>
<reference evidence="3" key="1">
    <citation type="journal article" date="2019" name="Int. J. Syst. Evol. Microbiol.">
        <title>The Global Catalogue of Microorganisms (GCM) 10K type strain sequencing project: providing services to taxonomists for standard genome sequencing and annotation.</title>
        <authorList>
            <consortium name="The Broad Institute Genomics Platform"/>
            <consortium name="The Broad Institute Genome Sequencing Center for Infectious Disease"/>
            <person name="Wu L."/>
            <person name="Ma J."/>
        </authorList>
    </citation>
    <scope>NUCLEOTIDE SEQUENCE [LARGE SCALE GENOMIC DNA]</scope>
    <source>
        <strain evidence="3">JCM 17326</strain>
    </source>
</reference>
<keyword evidence="3" id="KW-1185">Reference proteome</keyword>
<accession>A0ABP6YUB9</accession>
<feature type="region of interest" description="Disordered" evidence="1">
    <location>
        <begin position="38"/>
        <end position="63"/>
    </location>
</feature>
<proteinExistence type="predicted"/>
<evidence type="ECO:0000256" key="1">
    <source>
        <dbReference type="SAM" id="MobiDB-lite"/>
    </source>
</evidence>
<evidence type="ECO:0000313" key="2">
    <source>
        <dbReference type="EMBL" id="GAA3590997.1"/>
    </source>
</evidence>
<dbReference type="EMBL" id="BAABDQ010000026">
    <property type="protein sequence ID" value="GAA3590997.1"/>
    <property type="molecule type" value="Genomic_DNA"/>
</dbReference>
<dbReference type="Proteomes" id="UP001500630">
    <property type="component" value="Unassembled WGS sequence"/>
</dbReference>
<sequence>MSDALLARDLVRTLGTGRVLDGTDTVAGVLDDAHELALGAEPPRPPRKGRTSGFRNHGLTSGI</sequence>
<protein>
    <submittedName>
        <fullName evidence="2">Uncharacterized protein</fullName>
    </submittedName>
</protein>